<feature type="compositionally biased region" description="Basic residues" evidence="1">
    <location>
        <begin position="68"/>
        <end position="80"/>
    </location>
</feature>
<dbReference type="EMBL" id="QGKW02000717">
    <property type="protein sequence ID" value="KAF2598387.1"/>
    <property type="molecule type" value="Genomic_DNA"/>
</dbReference>
<gene>
    <name evidence="2" type="ORF">F2Q68_00012244</name>
</gene>
<organism evidence="2 3">
    <name type="scientific">Brassica cretica</name>
    <name type="common">Mustard</name>
    <dbReference type="NCBI Taxonomy" id="69181"/>
    <lineage>
        <taxon>Eukaryota</taxon>
        <taxon>Viridiplantae</taxon>
        <taxon>Streptophyta</taxon>
        <taxon>Embryophyta</taxon>
        <taxon>Tracheophyta</taxon>
        <taxon>Spermatophyta</taxon>
        <taxon>Magnoliopsida</taxon>
        <taxon>eudicotyledons</taxon>
        <taxon>Gunneridae</taxon>
        <taxon>Pentapetalae</taxon>
        <taxon>rosids</taxon>
        <taxon>malvids</taxon>
        <taxon>Brassicales</taxon>
        <taxon>Brassicaceae</taxon>
        <taxon>Brassiceae</taxon>
        <taxon>Brassica</taxon>
    </lineage>
</organism>
<feature type="region of interest" description="Disordered" evidence="1">
    <location>
        <begin position="34"/>
        <end position="80"/>
    </location>
</feature>
<comment type="caution">
    <text evidence="2">The sequence shown here is derived from an EMBL/GenBank/DDBJ whole genome shotgun (WGS) entry which is preliminary data.</text>
</comment>
<name>A0A8S9KXF5_BRACR</name>
<protein>
    <submittedName>
        <fullName evidence="2">Uncharacterized protein</fullName>
    </submittedName>
</protein>
<accession>A0A8S9KXF5</accession>
<evidence type="ECO:0000313" key="2">
    <source>
        <dbReference type="EMBL" id="KAF2598387.1"/>
    </source>
</evidence>
<evidence type="ECO:0000256" key="1">
    <source>
        <dbReference type="SAM" id="MobiDB-lite"/>
    </source>
</evidence>
<reference evidence="2" key="1">
    <citation type="submission" date="2019-12" db="EMBL/GenBank/DDBJ databases">
        <title>Genome sequencing and annotation of Brassica cretica.</title>
        <authorList>
            <person name="Studholme D.J."/>
            <person name="Sarris P.F."/>
        </authorList>
    </citation>
    <scope>NUCLEOTIDE SEQUENCE</scope>
    <source>
        <strain evidence="2">PFS-001/15</strain>
        <tissue evidence="2">Leaf</tissue>
    </source>
</reference>
<sequence>MKSSLISNEEGIVQFLVNENGFNIDRAVEKIKSAKNKSSQGRFAPLEQISGDVKVETPESNTNGATNKKAKGGVGGRKKK</sequence>
<proteinExistence type="predicted"/>
<dbReference type="AlphaFoldDB" id="A0A8S9KXF5"/>
<evidence type="ECO:0000313" key="3">
    <source>
        <dbReference type="Proteomes" id="UP000712281"/>
    </source>
</evidence>
<dbReference type="Proteomes" id="UP000712281">
    <property type="component" value="Unassembled WGS sequence"/>
</dbReference>